<keyword evidence="2 4" id="KW-0378">Hydrolase</keyword>
<reference evidence="4 5" key="1">
    <citation type="submission" date="2019-02" db="EMBL/GenBank/DDBJ databases">
        <title>Deep-cultivation of Planctomycetes and their phenomic and genomic characterization uncovers novel biology.</title>
        <authorList>
            <person name="Wiegand S."/>
            <person name="Jogler M."/>
            <person name="Boedeker C."/>
            <person name="Pinto D."/>
            <person name="Vollmers J."/>
            <person name="Rivas-Marin E."/>
            <person name="Kohn T."/>
            <person name="Peeters S.H."/>
            <person name="Heuer A."/>
            <person name="Rast P."/>
            <person name="Oberbeckmann S."/>
            <person name="Bunk B."/>
            <person name="Jeske O."/>
            <person name="Meyerdierks A."/>
            <person name="Storesund J.E."/>
            <person name="Kallscheuer N."/>
            <person name="Luecker S."/>
            <person name="Lage O.M."/>
            <person name="Pohl T."/>
            <person name="Merkel B.J."/>
            <person name="Hornburger P."/>
            <person name="Mueller R.-W."/>
            <person name="Bruemmer F."/>
            <person name="Labrenz M."/>
            <person name="Spormann A.M."/>
            <person name="Op Den Camp H."/>
            <person name="Overmann J."/>
            <person name="Amann R."/>
            <person name="Jetten M.S.M."/>
            <person name="Mascher T."/>
            <person name="Medema M.H."/>
            <person name="Devos D.P."/>
            <person name="Kaster A.-K."/>
            <person name="Ovreas L."/>
            <person name="Rohde M."/>
            <person name="Galperin M.Y."/>
            <person name="Jogler C."/>
        </authorList>
    </citation>
    <scope>NUCLEOTIDE SEQUENCE [LARGE SCALE GENOMIC DNA]</scope>
    <source>
        <strain evidence="4 5">Pla144</strain>
    </source>
</reference>
<dbReference type="Proteomes" id="UP000318437">
    <property type="component" value="Unassembled WGS sequence"/>
</dbReference>
<accession>A0A5C6D170</accession>
<dbReference type="EC" id="3.5.1.24" evidence="4"/>
<dbReference type="Gene3D" id="3.60.60.10">
    <property type="entry name" value="Penicillin V Acylase, Chain A"/>
    <property type="match status" value="1"/>
</dbReference>
<dbReference type="InterPro" id="IPR029132">
    <property type="entry name" value="CBAH/NAAA_C"/>
</dbReference>
<keyword evidence="5" id="KW-1185">Reference proteome</keyword>
<evidence type="ECO:0000259" key="3">
    <source>
        <dbReference type="Pfam" id="PF02275"/>
    </source>
</evidence>
<evidence type="ECO:0000256" key="1">
    <source>
        <dbReference type="ARBA" id="ARBA00006625"/>
    </source>
</evidence>
<sequence>MYRIHFASFVFILGSVFIASPLEACSRVLWNDNGHAVLVGRNMDWFEDIQSNIWFLPRGMERSGLTAINPLTWISKYGSVVITAYDAGTADGINEKGLAVHMLYLPETSVGERDESVPGLSITMWPQYYLDNFATVKEAVEEMENEPFQLRMASHEGSGKAATIHLAMDDPSGDSVVFECINGEIKVYHSREHTVMTNQPTFDKQLENLRQYRGFGGDQKLPGTHEPGDRFARGAYYVQHLPKPKSDREAVAALMSVMRNVSAPFGIADPERPNVSTTIWRTVTDLSNRVLYYDSVFSGQVFWIDVKKINFDEDQPVRKLTVIDNFDLMGEVSDEGEEAEMFEFIGPQE</sequence>
<dbReference type="AlphaFoldDB" id="A0A5C6D170"/>
<dbReference type="PANTHER" id="PTHR35527:SF2">
    <property type="entry name" value="HYDROLASE"/>
    <property type="match status" value="1"/>
</dbReference>
<dbReference type="OrthoDB" id="9794717at2"/>
<dbReference type="CDD" id="cd01902">
    <property type="entry name" value="Ntn_CGH"/>
    <property type="match status" value="1"/>
</dbReference>
<dbReference type="SUPFAM" id="SSF56235">
    <property type="entry name" value="N-terminal nucleophile aminohydrolases (Ntn hydrolases)"/>
    <property type="match status" value="1"/>
</dbReference>
<proteinExistence type="inferred from homology"/>
<feature type="domain" description="Choloylglycine hydrolase/NAAA C-terminal" evidence="3">
    <location>
        <begin position="25"/>
        <end position="317"/>
    </location>
</feature>
<dbReference type="InterPro" id="IPR029055">
    <property type="entry name" value="Ntn_hydrolases_N"/>
</dbReference>
<comment type="similarity">
    <text evidence="1">Belongs to the peptidase C59 family.</text>
</comment>
<evidence type="ECO:0000313" key="4">
    <source>
        <dbReference type="EMBL" id="TWU29935.1"/>
    </source>
</evidence>
<dbReference type="PANTHER" id="PTHR35527">
    <property type="entry name" value="CHOLOYLGLYCINE HYDROLASE"/>
    <property type="match status" value="1"/>
</dbReference>
<dbReference type="GO" id="GO:0045302">
    <property type="term" value="F:choloylglycine hydrolase activity"/>
    <property type="evidence" value="ECO:0007669"/>
    <property type="project" value="UniProtKB-EC"/>
</dbReference>
<protein>
    <submittedName>
        <fullName evidence="4">Choloylglycine hydrolase</fullName>
        <ecNumber evidence="4">3.5.1.24</ecNumber>
    </submittedName>
</protein>
<comment type="caution">
    <text evidence="4">The sequence shown here is derived from an EMBL/GenBank/DDBJ whole genome shotgun (WGS) entry which is preliminary data.</text>
</comment>
<dbReference type="EMBL" id="SJPS01000001">
    <property type="protein sequence ID" value="TWU29935.1"/>
    <property type="molecule type" value="Genomic_DNA"/>
</dbReference>
<dbReference type="InterPro" id="IPR052193">
    <property type="entry name" value="Peptidase_C59"/>
</dbReference>
<gene>
    <name evidence="4" type="primary">cbh</name>
    <name evidence="4" type="ORF">Pla144_07160</name>
</gene>
<organism evidence="4 5">
    <name type="scientific">Bythopirellula polymerisocia</name>
    <dbReference type="NCBI Taxonomy" id="2528003"/>
    <lineage>
        <taxon>Bacteria</taxon>
        <taxon>Pseudomonadati</taxon>
        <taxon>Planctomycetota</taxon>
        <taxon>Planctomycetia</taxon>
        <taxon>Pirellulales</taxon>
        <taxon>Lacipirellulaceae</taxon>
        <taxon>Bythopirellula</taxon>
    </lineage>
</organism>
<evidence type="ECO:0000256" key="2">
    <source>
        <dbReference type="ARBA" id="ARBA00022801"/>
    </source>
</evidence>
<name>A0A5C6D170_9BACT</name>
<evidence type="ECO:0000313" key="5">
    <source>
        <dbReference type="Proteomes" id="UP000318437"/>
    </source>
</evidence>
<dbReference type="RefSeq" id="WP_146447884.1">
    <property type="nucleotide sequence ID" value="NZ_SJPS01000001.1"/>
</dbReference>
<dbReference type="Pfam" id="PF02275">
    <property type="entry name" value="CBAH"/>
    <property type="match status" value="1"/>
</dbReference>